<evidence type="ECO:0000313" key="7">
    <source>
        <dbReference type="EMBL" id="SDZ77983.1"/>
    </source>
</evidence>
<gene>
    <name evidence="7" type="ORF">SAMN02910418_00226</name>
</gene>
<dbReference type="InterPro" id="IPR014729">
    <property type="entry name" value="Rossmann-like_a/b/a_fold"/>
</dbReference>
<dbReference type="InterPro" id="IPR014731">
    <property type="entry name" value="ETF_asu_C"/>
</dbReference>
<reference evidence="8" key="1">
    <citation type="submission" date="2016-10" db="EMBL/GenBank/DDBJ databases">
        <authorList>
            <person name="Varghese N."/>
            <person name="Submissions S."/>
        </authorList>
    </citation>
    <scope>NUCLEOTIDE SEQUENCE [LARGE SCALE GENOMIC DNA]</scope>
    <source>
        <strain evidence="8">KPR-1</strain>
    </source>
</reference>
<protein>
    <submittedName>
        <fullName evidence="7">Electron transfer flavoprotein alpha subunit</fullName>
    </submittedName>
</protein>
<comment type="cofactor">
    <cofactor evidence="4">
        <name>FAD</name>
        <dbReference type="ChEBI" id="CHEBI:57692"/>
    </cofactor>
    <text evidence="4">Binds 1 FAD per dimer.</text>
</comment>
<evidence type="ECO:0000256" key="3">
    <source>
        <dbReference type="ARBA" id="ARBA00025649"/>
    </source>
</evidence>
<dbReference type="GO" id="GO:0050660">
    <property type="term" value="F:flavin adenine dinucleotide binding"/>
    <property type="evidence" value="ECO:0007669"/>
    <property type="project" value="InterPro"/>
</dbReference>
<feature type="domain" description="Electron transfer flavoprotein alpha subunit C-terminal" evidence="5">
    <location>
        <begin position="191"/>
        <end position="268"/>
    </location>
</feature>
<dbReference type="PIRSF" id="PIRSF000089">
    <property type="entry name" value="Electra_flavoP_a"/>
    <property type="match status" value="1"/>
</dbReference>
<sequence length="309" mass="31141">MTTLIVLRTPDLPLATELAAAAAPLGEVAALDLTGELAADALPVATVFRPTGAGDFTTAPGAAAAIAAATRAEASIDLVLIDASFAGKEIAGYAASVLDSAVVTDAANLRLEGDQILADRTVLAGTWTTTCALTRGVGVIALAPGSLDQAVDLPAAGNATLVDLDVELPPAAAATEVVSRTPQDFGDGMPLEGADIVVVAGRGVEGDFTLVRELADQLGAAVGATRVATDEGWIEHTAQIGQTGVVIRPRIYLGLGVSGAIHHTVGMQNSEIIIAVNTDSEAPIFEIADFGIVGDLNDVVPQLIAALKG</sequence>
<comment type="similarity">
    <text evidence="1">Belongs to the ETF alpha-subunit/FixB family.</text>
</comment>
<evidence type="ECO:0000259" key="6">
    <source>
        <dbReference type="Pfam" id="PF01012"/>
    </source>
</evidence>
<accession>A0A1H3VT41</accession>
<dbReference type="Gene3D" id="3.40.50.620">
    <property type="entry name" value="HUPs"/>
    <property type="match status" value="1"/>
</dbReference>
<dbReference type="Pfam" id="PF01012">
    <property type="entry name" value="ETF"/>
    <property type="match status" value="1"/>
</dbReference>
<dbReference type="GO" id="GO:0009055">
    <property type="term" value="F:electron transfer activity"/>
    <property type="evidence" value="ECO:0007669"/>
    <property type="project" value="InterPro"/>
</dbReference>
<dbReference type="AlphaFoldDB" id="A0A1H3VT41"/>
<dbReference type="InterPro" id="IPR014730">
    <property type="entry name" value="ETF_a/b_N"/>
</dbReference>
<dbReference type="PANTHER" id="PTHR43153">
    <property type="entry name" value="ELECTRON TRANSFER FLAVOPROTEIN ALPHA"/>
    <property type="match status" value="1"/>
</dbReference>
<evidence type="ECO:0000256" key="2">
    <source>
        <dbReference type="ARBA" id="ARBA00011355"/>
    </source>
</evidence>
<organism evidence="7 8">
    <name type="scientific">Bowdeniella nasicola</name>
    <dbReference type="NCBI Taxonomy" id="208480"/>
    <lineage>
        <taxon>Bacteria</taxon>
        <taxon>Bacillati</taxon>
        <taxon>Actinomycetota</taxon>
        <taxon>Actinomycetes</taxon>
        <taxon>Actinomycetales</taxon>
        <taxon>Actinomycetaceae</taxon>
        <taxon>Bowdeniella</taxon>
    </lineage>
</organism>
<feature type="binding site" evidence="4">
    <location>
        <begin position="239"/>
        <end position="243"/>
    </location>
    <ligand>
        <name>FAD</name>
        <dbReference type="ChEBI" id="CHEBI:57692"/>
    </ligand>
</feature>
<keyword evidence="4" id="KW-0274">FAD</keyword>
<dbReference type="Gene3D" id="3.40.50.1220">
    <property type="entry name" value="TPP-binding domain"/>
    <property type="match status" value="1"/>
</dbReference>
<dbReference type="SUPFAM" id="SSF52402">
    <property type="entry name" value="Adenine nucleotide alpha hydrolases-like"/>
    <property type="match status" value="1"/>
</dbReference>
<dbReference type="EMBL" id="FNQV01000001">
    <property type="protein sequence ID" value="SDZ77983.1"/>
    <property type="molecule type" value="Genomic_DNA"/>
</dbReference>
<dbReference type="Pfam" id="PF00766">
    <property type="entry name" value="ETF_alpha"/>
    <property type="match status" value="1"/>
</dbReference>
<feature type="binding site" evidence="4">
    <location>
        <position position="202"/>
    </location>
    <ligand>
        <name>FAD</name>
        <dbReference type="ChEBI" id="CHEBI:57692"/>
    </ligand>
</feature>
<comment type="function">
    <text evidence="3">The electron transfer flavoprotein serves as a specific electron acceptor for other dehydrogenases. It transfers the electrons to the main respiratory chain via ETF-ubiquinone oxidoreductase (ETF dehydrogenase).</text>
</comment>
<dbReference type="InterPro" id="IPR029035">
    <property type="entry name" value="DHS-like_NAD/FAD-binding_dom"/>
</dbReference>
<dbReference type="GO" id="GO:0033539">
    <property type="term" value="P:fatty acid beta-oxidation using acyl-CoA dehydrogenase"/>
    <property type="evidence" value="ECO:0007669"/>
    <property type="project" value="TreeGrafter"/>
</dbReference>
<feature type="domain" description="Electron transfer flavoprotein alpha/beta-subunit N-terminal" evidence="6">
    <location>
        <begin position="58"/>
        <end position="166"/>
    </location>
</feature>
<dbReference type="Proteomes" id="UP000199288">
    <property type="component" value="Unassembled WGS sequence"/>
</dbReference>
<keyword evidence="8" id="KW-1185">Reference proteome</keyword>
<evidence type="ECO:0000313" key="8">
    <source>
        <dbReference type="Proteomes" id="UP000199288"/>
    </source>
</evidence>
<dbReference type="PANTHER" id="PTHR43153:SF1">
    <property type="entry name" value="ELECTRON TRANSFER FLAVOPROTEIN SUBUNIT ALPHA, MITOCHONDRIAL"/>
    <property type="match status" value="1"/>
</dbReference>
<dbReference type="InterPro" id="IPR001308">
    <property type="entry name" value="ETF_a/FixB"/>
</dbReference>
<comment type="subunit">
    <text evidence="2">Heterodimer of an alpha and a beta subunit.</text>
</comment>
<feature type="binding site" evidence="4">
    <location>
        <position position="277"/>
    </location>
    <ligand>
        <name>FAD</name>
        <dbReference type="ChEBI" id="CHEBI:57692"/>
    </ligand>
</feature>
<feature type="binding site" evidence="4">
    <location>
        <begin position="256"/>
        <end position="263"/>
    </location>
    <ligand>
        <name>FAD</name>
        <dbReference type="ChEBI" id="CHEBI:57692"/>
    </ligand>
</feature>
<feature type="binding site" evidence="4">
    <location>
        <begin position="225"/>
        <end position="226"/>
    </location>
    <ligand>
        <name>FAD</name>
        <dbReference type="ChEBI" id="CHEBI:57692"/>
    </ligand>
</feature>
<dbReference type="SUPFAM" id="SSF52467">
    <property type="entry name" value="DHS-like NAD/FAD-binding domain"/>
    <property type="match status" value="1"/>
</dbReference>
<evidence type="ECO:0000256" key="4">
    <source>
        <dbReference type="PIRSR" id="PIRSR000089-1"/>
    </source>
</evidence>
<evidence type="ECO:0000259" key="5">
    <source>
        <dbReference type="Pfam" id="PF00766"/>
    </source>
</evidence>
<proteinExistence type="inferred from homology"/>
<name>A0A1H3VT41_9ACTO</name>
<dbReference type="RefSeq" id="WP_092561122.1">
    <property type="nucleotide sequence ID" value="NZ_FNQV01000001.1"/>
</dbReference>
<evidence type="ECO:0000256" key="1">
    <source>
        <dbReference type="ARBA" id="ARBA00005817"/>
    </source>
</evidence>
<dbReference type="OrthoDB" id="9770286at2"/>
<keyword evidence="4" id="KW-0285">Flavoprotein</keyword>